<accession>A0AAJ0DSM4</accession>
<comment type="caution">
    <text evidence="2">The sequence shown here is derived from an EMBL/GenBank/DDBJ whole genome shotgun (WGS) entry which is preliminary data.</text>
</comment>
<name>A0AAJ0DSM4_9PEZI</name>
<dbReference type="AlphaFoldDB" id="A0AAJ0DSM4"/>
<reference evidence="2" key="1">
    <citation type="submission" date="2023-04" db="EMBL/GenBank/DDBJ databases">
        <title>Black Yeasts Isolated from many extreme environments.</title>
        <authorList>
            <person name="Coleine C."/>
            <person name="Stajich J.E."/>
            <person name="Selbmann L."/>
        </authorList>
    </citation>
    <scope>NUCLEOTIDE SEQUENCE</scope>
    <source>
        <strain evidence="2">CCFEE 5312</strain>
    </source>
</reference>
<evidence type="ECO:0000256" key="1">
    <source>
        <dbReference type="SAM" id="MobiDB-lite"/>
    </source>
</evidence>
<sequence>MDKEEAISRKRMAFSAATSEELQTGRVGYGGTYPFPDVALRVHLAKKFVHYHVDLMQKYERLRTVEKEGQYTSAPQLHPSLHPKISESPKKKNTLVKGWSG</sequence>
<gene>
    <name evidence="2" type="ORF">LTR09_003571</name>
</gene>
<proteinExistence type="predicted"/>
<evidence type="ECO:0000313" key="3">
    <source>
        <dbReference type="Proteomes" id="UP001271007"/>
    </source>
</evidence>
<organism evidence="2 3">
    <name type="scientific">Extremus antarcticus</name>
    <dbReference type="NCBI Taxonomy" id="702011"/>
    <lineage>
        <taxon>Eukaryota</taxon>
        <taxon>Fungi</taxon>
        <taxon>Dikarya</taxon>
        <taxon>Ascomycota</taxon>
        <taxon>Pezizomycotina</taxon>
        <taxon>Dothideomycetes</taxon>
        <taxon>Dothideomycetidae</taxon>
        <taxon>Mycosphaerellales</taxon>
        <taxon>Extremaceae</taxon>
        <taxon>Extremus</taxon>
    </lineage>
</organism>
<dbReference type="EMBL" id="JAWDJX010000008">
    <property type="protein sequence ID" value="KAK3055650.1"/>
    <property type="molecule type" value="Genomic_DNA"/>
</dbReference>
<keyword evidence="3" id="KW-1185">Reference proteome</keyword>
<evidence type="ECO:0000313" key="2">
    <source>
        <dbReference type="EMBL" id="KAK3055650.1"/>
    </source>
</evidence>
<feature type="region of interest" description="Disordered" evidence="1">
    <location>
        <begin position="70"/>
        <end position="101"/>
    </location>
</feature>
<dbReference type="Proteomes" id="UP001271007">
    <property type="component" value="Unassembled WGS sequence"/>
</dbReference>
<protein>
    <submittedName>
        <fullName evidence="2">Uncharacterized protein</fullName>
    </submittedName>
</protein>